<dbReference type="OrthoDB" id="10420802at2759"/>
<keyword evidence="3" id="KW-1185">Reference proteome</keyword>
<proteinExistence type="predicted"/>
<feature type="compositionally biased region" description="Basic and acidic residues" evidence="1">
    <location>
        <begin position="1"/>
        <end position="10"/>
    </location>
</feature>
<organism evidence="2 3">
    <name type="scientific">Brassica carinata</name>
    <name type="common">Ethiopian mustard</name>
    <name type="synonym">Abyssinian cabbage</name>
    <dbReference type="NCBI Taxonomy" id="52824"/>
    <lineage>
        <taxon>Eukaryota</taxon>
        <taxon>Viridiplantae</taxon>
        <taxon>Streptophyta</taxon>
        <taxon>Embryophyta</taxon>
        <taxon>Tracheophyta</taxon>
        <taxon>Spermatophyta</taxon>
        <taxon>Magnoliopsida</taxon>
        <taxon>eudicotyledons</taxon>
        <taxon>Gunneridae</taxon>
        <taxon>Pentapetalae</taxon>
        <taxon>rosids</taxon>
        <taxon>malvids</taxon>
        <taxon>Brassicales</taxon>
        <taxon>Brassicaceae</taxon>
        <taxon>Brassiceae</taxon>
        <taxon>Brassica</taxon>
    </lineage>
</organism>
<reference evidence="2 3" key="1">
    <citation type="submission" date="2020-02" db="EMBL/GenBank/DDBJ databases">
        <authorList>
            <person name="Ma Q."/>
            <person name="Huang Y."/>
            <person name="Song X."/>
            <person name="Pei D."/>
        </authorList>
    </citation>
    <scope>NUCLEOTIDE SEQUENCE [LARGE SCALE GENOMIC DNA]</scope>
    <source>
        <strain evidence="2">Sxm20200214</strain>
        <tissue evidence="2">Leaf</tissue>
    </source>
</reference>
<feature type="region of interest" description="Disordered" evidence="1">
    <location>
        <begin position="1"/>
        <end position="50"/>
    </location>
</feature>
<protein>
    <submittedName>
        <fullName evidence="2">Uncharacterized protein</fullName>
    </submittedName>
</protein>
<sequence>MEAKRRKLDEGSQSSTSHASEANNGDADHPPGVKAAKGKAKKTQAKGKALSEFESMWSINQEDLARKESLSKMKLLECLIGKQEPLAEDEQALKKKLVTDLLSN</sequence>
<evidence type="ECO:0000313" key="2">
    <source>
        <dbReference type="EMBL" id="KAG2330465.1"/>
    </source>
</evidence>
<comment type="caution">
    <text evidence="2">The sequence shown here is derived from an EMBL/GenBank/DDBJ whole genome shotgun (WGS) entry which is preliminary data.</text>
</comment>
<evidence type="ECO:0000313" key="3">
    <source>
        <dbReference type="Proteomes" id="UP000886595"/>
    </source>
</evidence>
<evidence type="ECO:0000256" key="1">
    <source>
        <dbReference type="SAM" id="MobiDB-lite"/>
    </source>
</evidence>
<name>A0A8X7WKK4_BRACI</name>
<feature type="compositionally biased region" description="Basic residues" evidence="1">
    <location>
        <begin position="36"/>
        <end position="45"/>
    </location>
</feature>
<dbReference type="AlphaFoldDB" id="A0A8X7WKK4"/>
<feature type="compositionally biased region" description="Polar residues" evidence="1">
    <location>
        <begin position="11"/>
        <end position="23"/>
    </location>
</feature>
<accession>A0A8X7WKK4</accession>
<gene>
    <name evidence="2" type="ORF">Bca52824_001645</name>
</gene>
<dbReference type="Proteomes" id="UP000886595">
    <property type="component" value="Unassembled WGS sequence"/>
</dbReference>
<dbReference type="EMBL" id="JAAMPC010000001">
    <property type="protein sequence ID" value="KAG2330465.1"/>
    <property type="molecule type" value="Genomic_DNA"/>
</dbReference>